<organism evidence="2 3">
    <name type="scientific">Cellulomonas alba</name>
    <dbReference type="NCBI Taxonomy" id="3053467"/>
    <lineage>
        <taxon>Bacteria</taxon>
        <taxon>Bacillati</taxon>
        <taxon>Actinomycetota</taxon>
        <taxon>Actinomycetes</taxon>
        <taxon>Micrococcales</taxon>
        <taxon>Cellulomonadaceae</taxon>
        <taxon>Cellulomonas</taxon>
    </lineage>
</organism>
<dbReference type="EMBL" id="JAUCGQ010000001">
    <property type="protein sequence ID" value="MDM7855488.1"/>
    <property type="molecule type" value="Genomic_DNA"/>
</dbReference>
<reference evidence="2 3" key="1">
    <citation type="submission" date="2023-06" db="EMBL/GenBank/DDBJ databases">
        <title>Cellulomonas sp. MW4 Whole genome sequence.</title>
        <authorList>
            <person name="Park S."/>
        </authorList>
    </citation>
    <scope>NUCLEOTIDE SEQUENCE [LARGE SCALE GENOMIC DNA]</scope>
    <source>
        <strain evidence="2 3">MW4</strain>
    </source>
</reference>
<gene>
    <name evidence="2" type="ORF">QRT04_11160</name>
</gene>
<protein>
    <submittedName>
        <fullName evidence="2">CopG family transcriptional regulator</fullName>
    </submittedName>
</protein>
<sequence length="91" mass="9429">MIATTDDARPAAGTASDAGESRVVRLSVNLAPTVAAALKSTAAKKGLSITEAIRHAIAVWKLVVDEQAAGRKVMIVEGQGDSATFREIVLI</sequence>
<dbReference type="InterPro" id="IPR010985">
    <property type="entry name" value="Ribbon_hlx_hlx"/>
</dbReference>
<accession>A0ABT7SH11</accession>
<name>A0ABT7SH11_9CELL</name>
<dbReference type="RefSeq" id="WP_289455312.1">
    <property type="nucleotide sequence ID" value="NZ_JAUCGQ010000001.1"/>
</dbReference>
<feature type="region of interest" description="Disordered" evidence="1">
    <location>
        <begin position="1"/>
        <end position="20"/>
    </location>
</feature>
<evidence type="ECO:0000256" key="1">
    <source>
        <dbReference type="SAM" id="MobiDB-lite"/>
    </source>
</evidence>
<evidence type="ECO:0000313" key="2">
    <source>
        <dbReference type="EMBL" id="MDM7855488.1"/>
    </source>
</evidence>
<proteinExistence type="predicted"/>
<evidence type="ECO:0000313" key="3">
    <source>
        <dbReference type="Proteomes" id="UP001529338"/>
    </source>
</evidence>
<dbReference type="SUPFAM" id="SSF47598">
    <property type="entry name" value="Ribbon-helix-helix"/>
    <property type="match status" value="1"/>
</dbReference>
<comment type="caution">
    <text evidence="2">The sequence shown here is derived from an EMBL/GenBank/DDBJ whole genome shotgun (WGS) entry which is preliminary data.</text>
</comment>
<dbReference type="Proteomes" id="UP001529338">
    <property type="component" value="Unassembled WGS sequence"/>
</dbReference>
<keyword evidence="3" id="KW-1185">Reference proteome</keyword>